<evidence type="ECO:0000313" key="7">
    <source>
        <dbReference type="EMBL" id="MCS0632212.1"/>
    </source>
</evidence>
<evidence type="ECO:0000259" key="6">
    <source>
        <dbReference type="PROSITE" id="PS50931"/>
    </source>
</evidence>
<dbReference type="Pfam" id="PF00126">
    <property type="entry name" value="HTH_1"/>
    <property type="match status" value="1"/>
</dbReference>
<accession>A0ABT2C491</accession>
<keyword evidence="2" id="KW-0805">Transcription regulation</keyword>
<evidence type="ECO:0000256" key="4">
    <source>
        <dbReference type="ARBA" id="ARBA00023159"/>
    </source>
</evidence>
<proteinExistence type="inferred from homology"/>
<keyword evidence="5" id="KW-0804">Transcription</keyword>
<keyword evidence="3" id="KW-0238">DNA-binding</keyword>
<comment type="caution">
    <text evidence="7">The sequence shown here is derived from an EMBL/GenBank/DDBJ whole genome shotgun (WGS) entry which is preliminary data.</text>
</comment>
<dbReference type="PANTHER" id="PTHR30293">
    <property type="entry name" value="TRANSCRIPTIONAL REGULATORY PROTEIN NAC-RELATED"/>
    <property type="match status" value="1"/>
</dbReference>
<evidence type="ECO:0000256" key="5">
    <source>
        <dbReference type="ARBA" id="ARBA00023163"/>
    </source>
</evidence>
<sequence>MEFRQINYFIALIEEGTVTRAAHRMNIVQPALSMQIARLEEQVGQRLFERTKQGMVPTAAGRQMYKLFLPIMRDFSSAYAQMQSSDGIHGHISIGLVASVTEGVLVDTLSEFSSRYPEVSVSVADGYTGALIDRVTAGRLDAAIINKPRRPLALDVEYIVDEEMILITGAALGTGANAGVPDSLSLRELIALDLPLVLPTRGHGLRATIDSFAESEGIELQPRFELDLLVATIMLVERSRVATIVPRVAVHRELDEGTLRAHTITSPRLVRRMVGVSHPRRPLSPAAQLFMAMLAANLKLRSPGGGDAPAPEPEPAT</sequence>
<dbReference type="SUPFAM" id="SSF46785">
    <property type="entry name" value="Winged helix' DNA-binding domain"/>
    <property type="match status" value="1"/>
</dbReference>
<evidence type="ECO:0000256" key="1">
    <source>
        <dbReference type="ARBA" id="ARBA00009437"/>
    </source>
</evidence>
<comment type="similarity">
    <text evidence="1">Belongs to the LysR transcriptional regulatory family.</text>
</comment>
<dbReference type="InterPro" id="IPR036390">
    <property type="entry name" value="WH_DNA-bd_sf"/>
</dbReference>
<dbReference type="Proteomes" id="UP001165263">
    <property type="component" value="Unassembled WGS sequence"/>
</dbReference>
<dbReference type="InterPro" id="IPR000847">
    <property type="entry name" value="LysR_HTH_N"/>
</dbReference>
<name>A0ABT2C491_9BURK</name>
<evidence type="ECO:0000256" key="3">
    <source>
        <dbReference type="ARBA" id="ARBA00023125"/>
    </source>
</evidence>
<gene>
    <name evidence="7" type="ORF">NX786_23055</name>
</gene>
<dbReference type="Gene3D" id="3.40.190.290">
    <property type="match status" value="1"/>
</dbReference>
<protein>
    <submittedName>
        <fullName evidence="7">LysR family transcriptional regulator</fullName>
    </submittedName>
</protein>
<dbReference type="PRINTS" id="PR00039">
    <property type="entry name" value="HTHLYSR"/>
</dbReference>
<dbReference type="InterPro" id="IPR036388">
    <property type="entry name" value="WH-like_DNA-bd_sf"/>
</dbReference>
<reference evidence="7" key="1">
    <citation type="submission" date="2022-08" db="EMBL/GenBank/DDBJ databases">
        <title>Reclassification of Massilia species as members of the genera Telluria, Duganella, Pseudoduganella, Mokoshia gen. nov. and Zemynaea gen. nov. using orthogonal and non-orthogonal genome-based approaches.</title>
        <authorList>
            <person name="Bowman J.P."/>
        </authorList>
    </citation>
    <scope>NUCLEOTIDE SEQUENCE</scope>
    <source>
        <strain evidence="7">LMG 11547</strain>
    </source>
</reference>
<keyword evidence="8" id="KW-1185">Reference proteome</keyword>
<evidence type="ECO:0000256" key="2">
    <source>
        <dbReference type="ARBA" id="ARBA00023015"/>
    </source>
</evidence>
<keyword evidence="4" id="KW-0010">Activator</keyword>
<dbReference type="SUPFAM" id="SSF53850">
    <property type="entry name" value="Periplasmic binding protein-like II"/>
    <property type="match status" value="1"/>
</dbReference>
<dbReference type="EMBL" id="JANUHC010000009">
    <property type="protein sequence ID" value="MCS0632212.1"/>
    <property type="molecule type" value="Genomic_DNA"/>
</dbReference>
<dbReference type="Gene3D" id="1.10.10.10">
    <property type="entry name" value="Winged helix-like DNA-binding domain superfamily/Winged helix DNA-binding domain"/>
    <property type="match status" value="1"/>
</dbReference>
<dbReference type="InterPro" id="IPR005119">
    <property type="entry name" value="LysR_subst-bd"/>
</dbReference>
<organism evidence="7 8">
    <name type="scientific">Telluria mixta</name>
    <dbReference type="NCBI Taxonomy" id="34071"/>
    <lineage>
        <taxon>Bacteria</taxon>
        <taxon>Pseudomonadati</taxon>
        <taxon>Pseudomonadota</taxon>
        <taxon>Betaproteobacteria</taxon>
        <taxon>Burkholderiales</taxon>
        <taxon>Oxalobacteraceae</taxon>
        <taxon>Telluria group</taxon>
        <taxon>Telluria</taxon>
    </lineage>
</organism>
<dbReference type="PROSITE" id="PS50931">
    <property type="entry name" value="HTH_LYSR"/>
    <property type="match status" value="1"/>
</dbReference>
<dbReference type="Pfam" id="PF03466">
    <property type="entry name" value="LysR_substrate"/>
    <property type="match status" value="1"/>
</dbReference>
<dbReference type="CDD" id="cd05466">
    <property type="entry name" value="PBP2_LTTR_substrate"/>
    <property type="match status" value="1"/>
</dbReference>
<feature type="domain" description="HTH lysR-type" evidence="6">
    <location>
        <begin position="1"/>
        <end position="58"/>
    </location>
</feature>
<evidence type="ECO:0000313" key="8">
    <source>
        <dbReference type="Proteomes" id="UP001165263"/>
    </source>
</evidence>
<dbReference type="PANTHER" id="PTHR30293:SF0">
    <property type="entry name" value="NITROGEN ASSIMILATION REGULATORY PROTEIN NAC"/>
    <property type="match status" value="1"/>
</dbReference>
<dbReference type="RefSeq" id="WP_259451252.1">
    <property type="nucleotide sequence ID" value="NZ_CP119520.1"/>
</dbReference>